<sequence length="61" mass="6584">MRDSGLVQALLNIPDQESLLAHPVVGQSWECFVIENLITSAPDGVQAYFIAATPVPKLICC</sequence>
<accession>E6QTW7</accession>
<dbReference type="InterPro" id="IPR025420">
    <property type="entry name" value="DUF4143"/>
</dbReference>
<comment type="caution">
    <text evidence="2">The sequence shown here is derived from an EMBL/GenBank/DDBJ whole genome shotgun (WGS) entry which is preliminary data.</text>
</comment>
<proteinExistence type="predicted"/>
<protein>
    <recommendedName>
        <fullName evidence="1">DUF4143 domain-containing protein</fullName>
    </recommendedName>
</protein>
<evidence type="ECO:0000313" key="2">
    <source>
        <dbReference type="EMBL" id="CBI10689.1"/>
    </source>
</evidence>
<reference evidence="2" key="1">
    <citation type="submission" date="2009-10" db="EMBL/GenBank/DDBJ databases">
        <title>Diversity of trophic interactions inside an arsenic-rich microbial ecosystem.</title>
        <authorList>
            <person name="Bertin P.N."/>
            <person name="Heinrich-Salmeron A."/>
            <person name="Pelletier E."/>
            <person name="Goulhen-Chollet F."/>
            <person name="Arsene-Ploetze F."/>
            <person name="Gallien S."/>
            <person name="Calteau A."/>
            <person name="Vallenet D."/>
            <person name="Casiot C."/>
            <person name="Chane-Woon-Ming B."/>
            <person name="Giloteaux L."/>
            <person name="Barakat M."/>
            <person name="Bonnefoy V."/>
            <person name="Bruneel O."/>
            <person name="Chandler M."/>
            <person name="Cleiss J."/>
            <person name="Duran R."/>
            <person name="Elbaz-Poulichet F."/>
            <person name="Fonknechten N."/>
            <person name="Lauga B."/>
            <person name="Mornico D."/>
            <person name="Ortet P."/>
            <person name="Schaeffer C."/>
            <person name="Siguier P."/>
            <person name="Alexander Thil Smith A."/>
            <person name="Van Dorsselaer A."/>
            <person name="Weissenbach J."/>
            <person name="Medigue C."/>
            <person name="Le Paslier D."/>
        </authorList>
    </citation>
    <scope>NUCLEOTIDE SEQUENCE</scope>
</reference>
<dbReference type="Pfam" id="PF13635">
    <property type="entry name" value="DUF4143"/>
    <property type="match status" value="1"/>
</dbReference>
<dbReference type="AlphaFoldDB" id="E6QTW7"/>
<name>E6QTW7_9ZZZZ</name>
<gene>
    <name evidence="2" type="ORF">CARN7_1484</name>
</gene>
<feature type="domain" description="DUF4143" evidence="1">
    <location>
        <begin position="1"/>
        <end position="48"/>
    </location>
</feature>
<dbReference type="EMBL" id="CABR01000101">
    <property type="protein sequence ID" value="CBI10689.1"/>
    <property type="molecule type" value="Genomic_DNA"/>
</dbReference>
<evidence type="ECO:0000259" key="1">
    <source>
        <dbReference type="Pfam" id="PF13635"/>
    </source>
</evidence>
<organism evidence="2">
    <name type="scientific">mine drainage metagenome</name>
    <dbReference type="NCBI Taxonomy" id="410659"/>
    <lineage>
        <taxon>unclassified sequences</taxon>
        <taxon>metagenomes</taxon>
        <taxon>ecological metagenomes</taxon>
    </lineage>
</organism>